<gene>
    <name evidence="1" type="primary">orf1</name>
</gene>
<geneLocation type="plastid" evidence="1"/>
<reference evidence="1" key="1">
    <citation type="journal article" date="2019" name="Phycologia">
        <title>Chloroplast and mitochondrial genomes of Balbiania investiens (Balbianiales, Nemaliophycidae).</title>
        <authorList>
            <person name="Evans J.R."/>
            <person name="StAmour N."/>
            <person name="Verbruggen H."/>
            <person name="Salomaki E.D."/>
            <person name="Vis M.L."/>
        </authorList>
    </citation>
    <scope>NUCLEOTIDE SEQUENCE</scope>
</reference>
<evidence type="ECO:0000313" key="1">
    <source>
        <dbReference type="EMBL" id="QBX88494.1"/>
    </source>
</evidence>
<accession>A0A4D6BKF7</accession>
<dbReference type="EMBL" id="MH026107">
    <property type="protein sequence ID" value="QBX88494.1"/>
    <property type="molecule type" value="Genomic_DNA"/>
</dbReference>
<protein>
    <recommendedName>
        <fullName evidence="2">DUF4346 domain-containing protein</fullName>
    </recommendedName>
</protein>
<organism evidence="1">
    <name type="scientific">Acrochaetium secundatum</name>
    <dbReference type="NCBI Taxonomy" id="209631"/>
    <lineage>
        <taxon>Eukaryota</taxon>
        <taxon>Rhodophyta</taxon>
        <taxon>Florideophyceae</taxon>
        <taxon>Nemaliophycidae</taxon>
        <taxon>Acrochaetiales</taxon>
        <taxon>Acrochaetiaceae</taxon>
        <taxon>Acrochaetium</taxon>
    </lineage>
</organism>
<sequence length="114" mass="13217">MVTTEPGFFLMGNKYNYPLNSANDLGMSSKYGLITKREDYTISFLFYYINKCSNNYRISCPILFTSYRAITLSKLIELHRAVMIQISPEHALYIGIELMKAELSLIIDHDYIQN</sequence>
<proteinExistence type="predicted"/>
<dbReference type="RefSeq" id="YP_009628711.1">
    <property type="nucleotide sequence ID" value="NC_042170.1"/>
</dbReference>
<dbReference type="AlphaFoldDB" id="A0A4D6BKF7"/>
<evidence type="ECO:0008006" key="2">
    <source>
        <dbReference type="Google" id="ProtNLM"/>
    </source>
</evidence>
<name>A0A4D6BKF7_9FLOR</name>
<keyword evidence="1" id="KW-0934">Plastid</keyword>
<dbReference type="GeneID" id="40138620"/>